<reference evidence="2" key="2">
    <citation type="submission" date="2019-06" db="EMBL/GenBank/DDBJ databases">
        <title>AzeR, a transcriptional regulator that responds to azelaic acid in Pseudomonas nitroreducens.</title>
        <authorList>
            <person name="Bez C."/>
            <person name="Javvadi S.G."/>
            <person name="Bertani I."/>
            <person name="Devescovi G."/>
            <person name="Studholme D.J."/>
            <person name="Geller A."/>
            <person name="Levy A."/>
            <person name="Venturi V."/>
        </authorList>
    </citation>
    <scope>NUCLEOTIDE SEQUENCE [LARGE SCALE GENOMIC DNA]</scope>
    <source>
        <strain evidence="2">DSM 9128</strain>
    </source>
</reference>
<accession>A0A5R9A8T7</accession>
<dbReference type="RefSeq" id="WP_138214078.1">
    <property type="nucleotide sequence ID" value="NZ_VASG01000003.1"/>
</dbReference>
<dbReference type="EMBL" id="VASG01000003">
    <property type="protein sequence ID" value="TLP75018.1"/>
    <property type="molecule type" value="Genomic_DNA"/>
</dbReference>
<proteinExistence type="predicted"/>
<protein>
    <submittedName>
        <fullName evidence="1">Uncharacterized protein</fullName>
    </submittedName>
</protein>
<name>A0A5R9A8T7_PSENT</name>
<sequence length="71" mass="8036">MHHATRSLRKTLDAVAANNEATALEVMRAVEQVQDDLLRQKLLKSIHHLNQDAADLRALREDIVSPLTRRA</sequence>
<organism evidence="1 2">
    <name type="scientific">Pseudomonas nitroreducens</name>
    <dbReference type="NCBI Taxonomy" id="46680"/>
    <lineage>
        <taxon>Bacteria</taxon>
        <taxon>Pseudomonadati</taxon>
        <taxon>Pseudomonadota</taxon>
        <taxon>Gammaproteobacteria</taxon>
        <taxon>Pseudomonadales</taxon>
        <taxon>Pseudomonadaceae</taxon>
        <taxon>Pseudomonas</taxon>
    </lineage>
</organism>
<evidence type="ECO:0000313" key="2">
    <source>
        <dbReference type="Proteomes" id="UP000307510"/>
    </source>
</evidence>
<comment type="caution">
    <text evidence="1">The sequence shown here is derived from an EMBL/GenBank/DDBJ whole genome shotgun (WGS) entry which is preliminary data.</text>
</comment>
<dbReference type="Proteomes" id="UP000307510">
    <property type="component" value="Unassembled WGS sequence"/>
</dbReference>
<reference evidence="1 2" key="1">
    <citation type="submission" date="2019-05" db="EMBL/GenBank/DDBJ databases">
        <authorList>
            <person name="Moore K."/>
            <person name="O'Neill P."/>
            <person name="Farbos A."/>
            <person name="Studholme D.J."/>
        </authorList>
    </citation>
    <scope>NUCLEOTIDE SEQUENCE [LARGE SCALE GENOMIC DNA]</scope>
    <source>
        <strain evidence="1 2">DSM 9128</strain>
    </source>
</reference>
<evidence type="ECO:0000313" key="1">
    <source>
        <dbReference type="EMBL" id="TLP75018.1"/>
    </source>
</evidence>
<dbReference type="AlphaFoldDB" id="A0A5R9A8T7"/>
<gene>
    <name evidence="1" type="ORF">FEA48_12500</name>
</gene>